<organism evidence="2">
    <name type="scientific">Glycine soja</name>
    <name type="common">Wild soybean</name>
    <dbReference type="NCBI Taxonomy" id="3848"/>
    <lineage>
        <taxon>Eukaryota</taxon>
        <taxon>Viridiplantae</taxon>
        <taxon>Streptophyta</taxon>
        <taxon>Embryophyta</taxon>
        <taxon>Tracheophyta</taxon>
        <taxon>Spermatophyta</taxon>
        <taxon>Magnoliopsida</taxon>
        <taxon>eudicotyledons</taxon>
        <taxon>Gunneridae</taxon>
        <taxon>Pentapetalae</taxon>
        <taxon>rosids</taxon>
        <taxon>fabids</taxon>
        <taxon>Fabales</taxon>
        <taxon>Fabaceae</taxon>
        <taxon>Papilionoideae</taxon>
        <taxon>50 kb inversion clade</taxon>
        <taxon>NPAAA clade</taxon>
        <taxon>indigoferoid/millettioid clade</taxon>
        <taxon>Phaseoleae</taxon>
        <taxon>Glycine</taxon>
        <taxon>Glycine subgen. Soja</taxon>
    </lineage>
</organism>
<keyword evidence="1" id="KW-0812">Transmembrane</keyword>
<reference evidence="2" key="1">
    <citation type="submission" date="2014-07" db="EMBL/GenBank/DDBJ databases">
        <title>Identification of a novel salt tolerance gene in wild soybean by whole-genome sequencing.</title>
        <authorList>
            <person name="Lam H.-M."/>
            <person name="Qi X."/>
            <person name="Li M.-W."/>
            <person name="Liu X."/>
            <person name="Xie M."/>
            <person name="Ni M."/>
            <person name="Xu X."/>
        </authorList>
    </citation>
    <scope>NUCLEOTIDE SEQUENCE [LARGE SCALE GENOMIC DNA]</scope>
    <source>
        <tissue evidence="2">Root</tissue>
    </source>
</reference>
<dbReference type="AlphaFoldDB" id="A0A0B2PC64"/>
<gene>
    <name evidence="2" type="ORF">glysoja_037610</name>
</gene>
<feature type="transmembrane region" description="Helical" evidence="1">
    <location>
        <begin position="40"/>
        <end position="59"/>
    </location>
</feature>
<dbReference type="EMBL" id="KN667408">
    <property type="protein sequence ID" value="KHN06866.1"/>
    <property type="molecule type" value="Genomic_DNA"/>
</dbReference>
<keyword evidence="1" id="KW-1133">Transmembrane helix</keyword>
<feature type="non-terminal residue" evidence="2">
    <location>
        <position position="1"/>
    </location>
</feature>
<evidence type="ECO:0000256" key="1">
    <source>
        <dbReference type="SAM" id="Phobius"/>
    </source>
</evidence>
<name>A0A0B2PC64_GLYSO</name>
<keyword evidence="1" id="KW-0472">Membrane</keyword>
<protein>
    <recommendedName>
        <fullName evidence="3">RNase H type-1 domain-containing protein</fullName>
    </recommendedName>
</protein>
<evidence type="ECO:0000313" key="2">
    <source>
        <dbReference type="EMBL" id="KHN06866.1"/>
    </source>
</evidence>
<evidence type="ECO:0008006" key="3">
    <source>
        <dbReference type="Google" id="ProtNLM"/>
    </source>
</evidence>
<accession>A0A0B2PC64</accession>
<dbReference type="Proteomes" id="UP000053555">
    <property type="component" value="Unassembled WGS sequence"/>
</dbReference>
<feature type="non-terminal residue" evidence="2">
    <location>
        <position position="61"/>
    </location>
</feature>
<sequence length="61" mass="7713">ALEIIKEKGWCKVWLECDSELVIKALENYFVVPWCLRRRWMNCFFLFLKIYLYFFVHIYRE</sequence>
<proteinExistence type="predicted"/>